<proteinExistence type="inferred from homology"/>
<evidence type="ECO:0000256" key="6">
    <source>
        <dbReference type="SAM" id="MobiDB-lite"/>
    </source>
</evidence>
<dbReference type="GO" id="GO:0005576">
    <property type="term" value="C:extracellular region"/>
    <property type="evidence" value="ECO:0007669"/>
    <property type="project" value="UniProtKB-SubCell"/>
</dbReference>
<evidence type="ECO:0000256" key="1">
    <source>
        <dbReference type="ARBA" id="ARBA00004613"/>
    </source>
</evidence>
<dbReference type="Pfam" id="PF03227">
    <property type="entry name" value="GILT"/>
    <property type="match status" value="1"/>
</dbReference>
<comment type="subcellular location">
    <subcellularLocation>
        <location evidence="1">Secreted</location>
    </subcellularLocation>
</comment>
<organism evidence="8 9">
    <name type="scientific">Viridothelium virens</name>
    <name type="common">Speckled blister lichen</name>
    <name type="synonym">Trypethelium virens</name>
    <dbReference type="NCBI Taxonomy" id="1048519"/>
    <lineage>
        <taxon>Eukaryota</taxon>
        <taxon>Fungi</taxon>
        <taxon>Dikarya</taxon>
        <taxon>Ascomycota</taxon>
        <taxon>Pezizomycotina</taxon>
        <taxon>Dothideomycetes</taxon>
        <taxon>Dothideomycetes incertae sedis</taxon>
        <taxon>Trypetheliales</taxon>
        <taxon>Trypetheliaceae</taxon>
        <taxon>Viridothelium</taxon>
    </lineage>
</organism>
<dbReference type="Proteomes" id="UP000800092">
    <property type="component" value="Unassembled WGS sequence"/>
</dbReference>
<keyword evidence="3" id="KW-0964">Secreted</keyword>
<keyword evidence="9" id="KW-1185">Reference proteome</keyword>
<keyword evidence="7" id="KW-0812">Transmembrane</keyword>
<feature type="region of interest" description="Disordered" evidence="6">
    <location>
        <begin position="264"/>
        <end position="306"/>
    </location>
</feature>
<feature type="compositionally biased region" description="Low complexity" evidence="6">
    <location>
        <begin position="271"/>
        <end position="280"/>
    </location>
</feature>
<comment type="similarity">
    <text evidence="2">Belongs to the GILT family.</text>
</comment>
<name>A0A6A6HRP3_VIRVR</name>
<evidence type="ECO:0008006" key="10">
    <source>
        <dbReference type="Google" id="ProtNLM"/>
    </source>
</evidence>
<evidence type="ECO:0000313" key="9">
    <source>
        <dbReference type="Proteomes" id="UP000800092"/>
    </source>
</evidence>
<dbReference type="PANTHER" id="PTHR13234">
    <property type="entry name" value="GAMMA-INTERFERON INDUCIBLE LYSOSOMAL THIOL REDUCTASE GILT"/>
    <property type="match status" value="1"/>
</dbReference>
<accession>A0A6A6HRP3</accession>
<evidence type="ECO:0000256" key="7">
    <source>
        <dbReference type="SAM" id="Phobius"/>
    </source>
</evidence>
<dbReference type="PANTHER" id="PTHR13234:SF8">
    <property type="entry name" value="GAMMA-INTERFERON-INDUCIBLE LYSOSOMAL THIOL REDUCTASE"/>
    <property type="match status" value="1"/>
</dbReference>
<evidence type="ECO:0000256" key="5">
    <source>
        <dbReference type="ARBA" id="ARBA00023180"/>
    </source>
</evidence>
<dbReference type="InterPro" id="IPR004911">
    <property type="entry name" value="Interferon-induced_GILT"/>
</dbReference>
<keyword evidence="7" id="KW-0472">Membrane</keyword>
<dbReference type="EMBL" id="ML991771">
    <property type="protein sequence ID" value="KAF2240110.1"/>
    <property type="molecule type" value="Genomic_DNA"/>
</dbReference>
<evidence type="ECO:0000256" key="4">
    <source>
        <dbReference type="ARBA" id="ARBA00022729"/>
    </source>
</evidence>
<evidence type="ECO:0000256" key="3">
    <source>
        <dbReference type="ARBA" id="ARBA00022525"/>
    </source>
</evidence>
<dbReference type="GO" id="GO:0016671">
    <property type="term" value="F:oxidoreductase activity, acting on a sulfur group of donors, disulfide as acceptor"/>
    <property type="evidence" value="ECO:0007669"/>
    <property type="project" value="InterPro"/>
</dbReference>
<feature type="transmembrane region" description="Helical" evidence="7">
    <location>
        <begin position="28"/>
        <end position="46"/>
    </location>
</feature>
<gene>
    <name evidence="8" type="ORF">EV356DRAFT_10936</name>
</gene>
<evidence type="ECO:0000256" key="2">
    <source>
        <dbReference type="ARBA" id="ARBA00005679"/>
    </source>
</evidence>
<evidence type="ECO:0000313" key="8">
    <source>
        <dbReference type="EMBL" id="KAF2240110.1"/>
    </source>
</evidence>
<dbReference type="OrthoDB" id="958254at2759"/>
<dbReference type="AlphaFoldDB" id="A0A6A6HRP3"/>
<protein>
    <recommendedName>
        <fullName evidence="10">Gamma interferon inducible lysosomal thiol reductase</fullName>
    </recommendedName>
</protein>
<sequence length="402" mass="44579">MYEKVLSRRVVYEEHAPQKSFQIRRRRTWLALTLLLAASISTLYLVDNLRPFYTSSRQWLSQKTSEFNSETITKVPLEAHIMSKCPDAKDCLRDLIIPTMANVSDKVDFTLSFIGTPTDDDDGVDCKHGPQECLGNILELCAASIYPDPKIYLGFAMCLTGHYEEIPQRELISDCSLEHGMDFERLNDCVSKDDGAYGIDLLRHSVVRTAEAGVTKSCTVRLKNQIRTIRDGGRWKDYEGGHDVGDLISDIKRLYQASDEEWVPRRVPQPANAKASNSKTAKAHKPTRIPTLYNARPKGPDGTASLSEAQSILPAEPNDPAEPNSPIEPLTSSDFLTEFEVPTITTPSYSTLITSTLDQSTITTPSIGASAHQPPELLTSISTELLSAYEPSDLPGEAVQEF</sequence>
<keyword evidence="4" id="KW-0732">Signal</keyword>
<reference evidence="8" key="1">
    <citation type="journal article" date="2020" name="Stud. Mycol.">
        <title>101 Dothideomycetes genomes: a test case for predicting lifestyles and emergence of pathogens.</title>
        <authorList>
            <person name="Haridas S."/>
            <person name="Albert R."/>
            <person name="Binder M."/>
            <person name="Bloem J."/>
            <person name="Labutti K."/>
            <person name="Salamov A."/>
            <person name="Andreopoulos B."/>
            <person name="Baker S."/>
            <person name="Barry K."/>
            <person name="Bills G."/>
            <person name="Bluhm B."/>
            <person name="Cannon C."/>
            <person name="Castanera R."/>
            <person name="Culley D."/>
            <person name="Daum C."/>
            <person name="Ezra D."/>
            <person name="Gonzalez J."/>
            <person name="Henrissat B."/>
            <person name="Kuo A."/>
            <person name="Liang C."/>
            <person name="Lipzen A."/>
            <person name="Lutzoni F."/>
            <person name="Magnuson J."/>
            <person name="Mondo S."/>
            <person name="Nolan M."/>
            <person name="Ohm R."/>
            <person name="Pangilinan J."/>
            <person name="Park H.-J."/>
            <person name="Ramirez L."/>
            <person name="Alfaro M."/>
            <person name="Sun H."/>
            <person name="Tritt A."/>
            <person name="Yoshinaga Y."/>
            <person name="Zwiers L.-H."/>
            <person name="Turgeon B."/>
            <person name="Goodwin S."/>
            <person name="Spatafora J."/>
            <person name="Crous P."/>
            <person name="Grigoriev I."/>
        </authorList>
    </citation>
    <scope>NUCLEOTIDE SEQUENCE</scope>
    <source>
        <strain evidence="8">Tuck. ex Michener</strain>
    </source>
</reference>
<keyword evidence="5" id="KW-0325">Glycoprotein</keyword>
<keyword evidence="7" id="KW-1133">Transmembrane helix</keyword>